<comment type="caution">
    <text evidence="2">The sequence shown here is derived from an EMBL/GenBank/DDBJ whole genome shotgun (WGS) entry which is preliminary data.</text>
</comment>
<dbReference type="GO" id="GO:0032040">
    <property type="term" value="C:small-subunit processome"/>
    <property type="evidence" value="ECO:0007669"/>
    <property type="project" value="TreeGrafter"/>
</dbReference>
<dbReference type="InterPro" id="IPR015943">
    <property type="entry name" value="WD40/YVTN_repeat-like_dom_sf"/>
</dbReference>
<feature type="compositionally biased region" description="Polar residues" evidence="1">
    <location>
        <begin position="644"/>
        <end position="653"/>
    </location>
</feature>
<dbReference type="GO" id="GO:0000462">
    <property type="term" value="P:maturation of SSU-rRNA from tricistronic rRNA transcript (SSU-rRNA, 5.8S rRNA, LSU-rRNA)"/>
    <property type="evidence" value="ECO:0007669"/>
    <property type="project" value="InterPro"/>
</dbReference>
<dbReference type="AlphaFoldDB" id="A0A9P7YR63"/>
<dbReference type="SMART" id="SM00320">
    <property type="entry name" value="WD40"/>
    <property type="match status" value="6"/>
</dbReference>
<feature type="region of interest" description="Disordered" evidence="1">
    <location>
        <begin position="571"/>
        <end position="628"/>
    </location>
</feature>
<gene>
    <name evidence="2" type="ORF">BJ875DRAFT_492655</name>
</gene>
<dbReference type="PANTHER" id="PTHR44163">
    <property type="entry name" value="U3 SMALL NUCLEOLAR RNA-ASSOCIATED PROTEIN 4 HOMOLOG"/>
    <property type="match status" value="1"/>
</dbReference>
<keyword evidence="3" id="KW-1185">Reference proteome</keyword>
<dbReference type="InterPro" id="IPR046351">
    <property type="entry name" value="UTP4"/>
</dbReference>
<dbReference type="OrthoDB" id="8883818at2759"/>
<feature type="compositionally biased region" description="Acidic residues" evidence="1">
    <location>
        <begin position="571"/>
        <end position="601"/>
    </location>
</feature>
<evidence type="ECO:0000313" key="2">
    <source>
        <dbReference type="EMBL" id="KAG9238236.1"/>
    </source>
</evidence>
<dbReference type="InterPro" id="IPR036322">
    <property type="entry name" value="WD40_repeat_dom_sf"/>
</dbReference>
<feature type="region of interest" description="Disordered" evidence="1">
    <location>
        <begin position="644"/>
        <end position="667"/>
    </location>
</feature>
<dbReference type="GO" id="GO:0034455">
    <property type="term" value="C:t-UTP complex"/>
    <property type="evidence" value="ECO:0007669"/>
    <property type="project" value="TreeGrafter"/>
</dbReference>
<reference evidence="2" key="1">
    <citation type="journal article" date="2021" name="IMA Fungus">
        <title>Genomic characterization of three marine fungi, including Emericellopsis atlantica sp. nov. with signatures of a generalist lifestyle and marine biomass degradation.</title>
        <authorList>
            <person name="Hagestad O.C."/>
            <person name="Hou L."/>
            <person name="Andersen J.H."/>
            <person name="Hansen E.H."/>
            <person name="Altermark B."/>
            <person name="Li C."/>
            <person name="Kuhnert E."/>
            <person name="Cox R.J."/>
            <person name="Crous P.W."/>
            <person name="Spatafora J.W."/>
            <person name="Lail K."/>
            <person name="Amirebrahimi M."/>
            <person name="Lipzen A."/>
            <person name="Pangilinan J."/>
            <person name="Andreopoulos W."/>
            <person name="Hayes R.D."/>
            <person name="Ng V."/>
            <person name="Grigoriev I.V."/>
            <person name="Jackson S.A."/>
            <person name="Sutton T.D.S."/>
            <person name="Dobson A.D.W."/>
            <person name="Rama T."/>
        </authorList>
    </citation>
    <scope>NUCLEOTIDE SEQUENCE</scope>
    <source>
        <strain evidence="2">TRa018bII</strain>
    </source>
</reference>
<organism evidence="2 3">
    <name type="scientific">Amylocarpus encephaloides</name>
    <dbReference type="NCBI Taxonomy" id="45428"/>
    <lineage>
        <taxon>Eukaryota</taxon>
        <taxon>Fungi</taxon>
        <taxon>Dikarya</taxon>
        <taxon>Ascomycota</taxon>
        <taxon>Pezizomycotina</taxon>
        <taxon>Leotiomycetes</taxon>
        <taxon>Helotiales</taxon>
        <taxon>Helotiales incertae sedis</taxon>
        <taxon>Amylocarpus</taxon>
    </lineage>
</organism>
<dbReference type="GO" id="GO:0003723">
    <property type="term" value="F:RNA binding"/>
    <property type="evidence" value="ECO:0007669"/>
    <property type="project" value="TreeGrafter"/>
</dbReference>
<feature type="region of interest" description="Disordered" evidence="1">
    <location>
        <begin position="842"/>
        <end position="861"/>
    </location>
</feature>
<sequence length="917" mass="101344">MDIHRCRFVHYPPSTINALAFSHSKITKSQQTAPPRLAVGRANGDIEIWNPLNSAWLQESIIRGGKDRSVDGLVWTQDPNEEVQGSTIIGKSRLFSIGYTTTVTEWDLVNGIPRRHVSGNHGEIWCLAAQPPLIPSKTNTPSEQWLGQNLIAGCTDGALVLYSTKDDDLQLQKVLIRPSSKKAKIISVTFKDQNIVVAGCSDSTIRIFDTRSGAQIRAMSLGSSLSGGPKETIVWVVKVLRDGTIASGDSTGELKIWDGNTYTMKQKLKGHRQDVLSLATSADGSTIISGGMDRRTVSYKQTGKRWGEVSHRRYHKHDVKSMASFESPDMSVVVSGGPDASPIVLPLRKLGYEYQRALPFLPQEQILQGSAEKRLMMSFWEREVHIWQFGQFAKLPRGEEDEDEMKRNRKLVAKILIKGEANITSASLSNDGSLLAVATVEDVKVFQLRERQTEDGQGLRVSKVTVPSTVSSGARLLQFSPNGKWLSIVRRDSQIVVARVSSDTSTPIIIYARLSKLRRIDRGAGKLALLGGLGSYNRNITQVVFSSDSSILAVSDLAGYIDTFVLAGDEDSTVEGPNSEDDEASPSSDSDSDSESEGESDEVTKQPRLFFGQHWTRNTSSSPIPRLPSIPTILSFKPPVTPCTPHTNGLSPHSTRHTPHPVPHNLPSPSTTPDCLFVITACGSVFEFNVLLGSLTPWSRRNPTSVFPDNFRKTLDHTRGCLWDVTSKHSRVWIYGVNWIWMFDLLVDLPVPQPESNLTNGHMSEDGSNKMNNNKKRKRKGGKVPSTGAGSAIPDRELDTGISRKTQRVVHEEINQEQSIFNDHSNEMDLDTDNEQHTSLARLRRSSTEGERKEQGSSNWNTSKYRPILGIVALGKASASKGGGLEVAIVERPIWEVELPPRFYGDQEWEKEGIDTI</sequence>
<accession>A0A9P7YR63</accession>
<feature type="compositionally biased region" description="Basic and acidic residues" evidence="1">
    <location>
        <begin position="846"/>
        <end position="855"/>
    </location>
</feature>
<evidence type="ECO:0000313" key="3">
    <source>
        <dbReference type="Proteomes" id="UP000824998"/>
    </source>
</evidence>
<dbReference type="InterPro" id="IPR001680">
    <property type="entry name" value="WD40_rpt"/>
</dbReference>
<feature type="region of interest" description="Disordered" evidence="1">
    <location>
        <begin position="757"/>
        <end position="831"/>
    </location>
</feature>
<evidence type="ECO:0000256" key="1">
    <source>
        <dbReference type="SAM" id="MobiDB-lite"/>
    </source>
</evidence>
<dbReference type="Pfam" id="PF00400">
    <property type="entry name" value="WD40"/>
    <property type="match status" value="1"/>
</dbReference>
<name>A0A9P7YR63_9HELO</name>
<dbReference type="SUPFAM" id="SSF50978">
    <property type="entry name" value="WD40 repeat-like"/>
    <property type="match status" value="2"/>
</dbReference>
<proteinExistence type="predicted"/>
<dbReference type="GO" id="GO:0030686">
    <property type="term" value="C:90S preribosome"/>
    <property type="evidence" value="ECO:0007669"/>
    <property type="project" value="InterPro"/>
</dbReference>
<feature type="compositionally biased region" description="Low complexity" evidence="1">
    <location>
        <begin position="619"/>
        <end position="628"/>
    </location>
</feature>
<dbReference type="Proteomes" id="UP000824998">
    <property type="component" value="Unassembled WGS sequence"/>
</dbReference>
<dbReference type="EMBL" id="MU251373">
    <property type="protein sequence ID" value="KAG9238236.1"/>
    <property type="molecule type" value="Genomic_DNA"/>
</dbReference>
<dbReference type="Gene3D" id="2.130.10.10">
    <property type="entry name" value="YVTN repeat-like/Quinoprotein amine dehydrogenase"/>
    <property type="match status" value="3"/>
</dbReference>
<dbReference type="PANTHER" id="PTHR44163:SF1">
    <property type="entry name" value="U3 SMALL NUCLEOLAR RNA-ASSOCIATED PROTEIN 4 HOMOLOG"/>
    <property type="match status" value="1"/>
</dbReference>
<protein>
    <submittedName>
        <fullName evidence="2">WD40-repeat-containing domain protein</fullName>
    </submittedName>
</protein>
<feature type="compositionally biased region" description="Basic residues" evidence="1">
    <location>
        <begin position="773"/>
        <end position="782"/>
    </location>
</feature>